<protein>
    <submittedName>
        <fullName evidence="1">Zinc finger, SWIM-type</fullName>
    </submittedName>
</protein>
<reference evidence="1" key="1">
    <citation type="journal article" date="2019" name="Sci. Rep.">
        <title>Draft genome of Tanacetum cinerariifolium, the natural source of mosquito coil.</title>
        <authorList>
            <person name="Yamashiro T."/>
            <person name="Shiraishi A."/>
            <person name="Satake H."/>
            <person name="Nakayama K."/>
        </authorList>
    </citation>
    <scope>NUCLEOTIDE SEQUENCE</scope>
</reference>
<accession>A0A699VYS6</accession>
<evidence type="ECO:0000313" key="1">
    <source>
        <dbReference type="EMBL" id="GFD40397.1"/>
    </source>
</evidence>
<feature type="non-terminal residue" evidence="1">
    <location>
        <position position="1"/>
    </location>
</feature>
<comment type="caution">
    <text evidence="1">The sequence shown here is derived from an EMBL/GenBank/DDBJ whole genome shotgun (WGS) entry which is preliminary data.</text>
</comment>
<proteinExistence type="predicted"/>
<gene>
    <name evidence="1" type="ORF">Tci_912366</name>
</gene>
<dbReference type="EMBL" id="BKCJ011532916">
    <property type="protein sequence ID" value="GFD40397.1"/>
    <property type="molecule type" value="Genomic_DNA"/>
</dbReference>
<organism evidence="1">
    <name type="scientific">Tanacetum cinerariifolium</name>
    <name type="common">Dalmatian daisy</name>
    <name type="synonym">Chrysanthemum cinerariifolium</name>
    <dbReference type="NCBI Taxonomy" id="118510"/>
    <lineage>
        <taxon>Eukaryota</taxon>
        <taxon>Viridiplantae</taxon>
        <taxon>Streptophyta</taxon>
        <taxon>Embryophyta</taxon>
        <taxon>Tracheophyta</taxon>
        <taxon>Spermatophyta</taxon>
        <taxon>Magnoliopsida</taxon>
        <taxon>eudicotyledons</taxon>
        <taxon>Gunneridae</taxon>
        <taxon>Pentapetalae</taxon>
        <taxon>asterids</taxon>
        <taxon>campanulids</taxon>
        <taxon>Asterales</taxon>
        <taxon>Asteraceae</taxon>
        <taxon>Asteroideae</taxon>
        <taxon>Anthemideae</taxon>
        <taxon>Anthemidinae</taxon>
        <taxon>Tanacetum</taxon>
    </lineage>
</organism>
<dbReference type="AlphaFoldDB" id="A0A699VYS6"/>
<name>A0A699VYS6_TANCI</name>
<sequence>VLVRVLRGIMHLGVEIGSEHGGAEEEFSDHDDDNIEDEEHITDELKVNMKGFRFTIDEDWNGLVACIHDMANHGMDVGLPEAWVHHACRLET</sequence>